<dbReference type="Gene3D" id="3.40.50.1010">
    <property type="entry name" value="5'-nuclease"/>
    <property type="match status" value="1"/>
</dbReference>
<feature type="region of interest" description="Disordered" evidence="1">
    <location>
        <begin position="1"/>
        <end position="68"/>
    </location>
</feature>
<evidence type="ECO:0000313" key="4">
    <source>
        <dbReference type="EMBL" id="CCD16745.1"/>
    </source>
</evidence>
<dbReference type="EMBL" id="CAEQ01002422">
    <property type="protein sequence ID" value="CCD16745.1"/>
    <property type="molecule type" value="Genomic_DNA"/>
</dbReference>
<reference evidence="4 5" key="2">
    <citation type="journal article" date="2012" name="Proc. Natl. Acad. Sci. U.S.A.">
        <title>Antigenic diversity is generated by distinct evolutionary mechanisms in African trypanosome species.</title>
        <authorList>
            <person name="Jackson A.P."/>
            <person name="Berry A."/>
            <person name="Aslett M."/>
            <person name="Allison H.C."/>
            <person name="Burton P."/>
            <person name="Vavrova-Anderson J."/>
            <person name="Brown R."/>
            <person name="Browne H."/>
            <person name="Corton N."/>
            <person name="Hauser H."/>
            <person name="Gamble J."/>
            <person name="Gilderthorp R."/>
            <person name="Marcello L."/>
            <person name="McQuillan J."/>
            <person name="Otto T.D."/>
            <person name="Quail M.A."/>
            <person name="Sanders M.J."/>
            <person name="van Tonder A."/>
            <person name="Ginger M.L."/>
            <person name="Field M.C."/>
            <person name="Barry J.D."/>
            <person name="Hertz-Fowler C."/>
            <person name="Berriman M."/>
        </authorList>
    </citation>
    <scope>NUCLEOTIDE SEQUENCE [LARGE SCALE GENOMIC DNA]</scope>
    <source>
        <strain evidence="4 5">IL3000</strain>
    </source>
</reference>
<gene>
    <name evidence="3" type="ORF">TCIL3000_0_06430</name>
    <name evidence="4" type="ORF">TCIL3000_0_16480</name>
</gene>
<dbReference type="InterPro" id="IPR002716">
    <property type="entry name" value="PIN_dom"/>
</dbReference>
<dbReference type="VEuPathDB" id="TriTrypDB:TcIL3000_0_06430"/>
<dbReference type="AlphaFoldDB" id="F9WHF2"/>
<dbReference type="VEuPathDB" id="TriTrypDB:TcIL3000_0_16480"/>
<feature type="domain" description="PIN" evidence="2">
    <location>
        <begin position="73"/>
        <end position="196"/>
    </location>
</feature>
<evidence type="ECO:0000313" key="5">
    <source>
        <dbReference type="Proteomes" id="UP000000702"/>
    </source>
</evidence>
<protein>
    <submittedName>
        <fullName evidence="3">WGS project CAEQ00000000 data, annotated contig 244</fullName>
    </submittedName>
    <submittedName>
        <fullName evidence="4">WGS project CAEQ00000000 data, annotated contig 636</fullName>
    </submittedName>
</protein>
<keyword evidence="5" id="KW-1185">Reference proteome</keyword>
<dbReference type="Pfam" id="PF13638">
    <property type="entry name" value="PIN_4"/>
    <property type="match status" value="1"/>
</dbReference>
<evidence type="ECO:0000259" key="2">
    <source>
        <dbReference type="Pfam" id="PF13638"/>
    </source>
</evidence>
<dbReference type="InterPro" id="IPR029060">
    <property type="entry name" value="PIN-like_dom_sf"/>
</dbReference>
<name>F9WHF2_TRYCI</name>
<evidence type="ECO:0000313" key="3">
    <source>
        <dbReference type="EMBL" id="CCD15562.1"/>
    </source>
</evidence>
<dbReference type="EMBL" id="CAEQ01001955">
    <property type="protein sequence ID" value="CCD15562.1"/>
    <property type="molecule type" value="Genomic_DNA"/>
</dbReference>
<accession>F9WHF2</accession>
<sequence>MYKLPGNSHPMYSESEEASGSVVESGSELEDHHTLSPAQRRTVRGNGGARSDSFEESSGTPRELGARSPEEVYVMDTSFIVELETLSDLVRCAERCLVVVPLKVKDELYGLKEGVSNAGGMLRLLEKGSHPSTYSGIRLQKPREASKRIMSVQRNNDDHILACACYFKEKGYKIKLLTGDGVLKLKAHAEGLQAKDKVR</sequence>
<reference evidence="5" key="1">
    <citation type="submission" date="2011-07" db="EMBL/GenBank/DDBJ databases">
        <title>Divergent evolution of antigenic variation in African trypanosomes.</title>
        <authorList>
            <person name="Jackson A.P."/>
            <person name="Berry A."/>
            <person name="Allison H.C."/>
            <person name="Burton P."/>
            <person name="Anderson J."/>
            <person name="Aslett M."/>
            <person name="Brown R."/>
            <person name="Corton N."/>
            <person name="Harris D."/>
            <person name="Hauser H."/>
            <person name="Gamble J."/>
            <person name="Gilderthorp R."/>
            <person name="McQuillan J."/>
            <person name="Quail M.A."/>
            <person name="Sanders M."/>
            <person name="Van Tonder A."/>
            <person name="Ginger M.L."/>
            <person name="Donelson J.E."/>
            <person name="Field M.C."/>
            <person name="Barry J.D."/>
            <person name="Berriman M."/>
            <person name="Hertz-Fowler C."/>
        </authorList>
    </citation>
    <scope>NUCLEOTIDE SEQUENCE [LARGE SCALE GENOMIC DNA]</scope>
    <source>
        <strain evidence="5">IL3000</strain>
    </source>
</reference>
<proteinExistence type="predicted"/>
<dbReference type="SUPFAM" id="SSF88723">
    <property type="entry name" value="PIN domain-like"/>
    <property type="match status" value="1"/>
</dbReference>
<organism evidence="4 5">
    <name type="scientific">Trypanosoma congolense (strain IL3000)</name>
    <dbReference type="NCBI Taxonomy" id="1068625"/>
    <lineage>
        <taxon>Eukaryota</taxon>
        <taxon>Discoba</taxon>
        <taxon>Euglenozoa</taxon>
        <taxon>Kinetoplastea</taxon>
        <taxon>Metakinetoplastina</taxon>
        <taxon>Trypanosomatida</taxon>
        <taxon>Trypanosomatidae</taxon>
        <taxon>Trypanosoma</taxon>
        <taxon>Nannomonas</taxon>
    </lineage>
</organism>
<comment type="caution">
    <text evidence="4">The sequence shown here is derived from an EMBL/GenBank/DDBJ whole genome shotgun (WGS) entry which is preliminary data.</text>
</comment>
<evidence type="ECO:0000256" key="1">
    <source>
        <dbReference type="SAM" id="MobiDB-lite"/>
    </source>
</evidence>
<dbReference type="Proteomes" id="UP000000702">
    <property type="component" value="Unassembled WGS sequence"/>
</dbReference>